<dbReference type="Gene3D" id="1.10.150.650">
    <property type="match status" value="1"/>
</dbReference>
<dbReference type="PANTHER" id="PTHR42924">
    <property type="entry name" value="EXONUCLEASE"/>
    <property type="match status" value="1"/>
</dbReference>
<dbReference type="PANTHER" id="PTHR42924:SF3">
    <property type="entry name" value="POLYMERASE_HISTIDINOL PHOSPHATASE N-TERMINAL DOMAIN-CONTAINING PROTEIN"/>
    <property type="match status" value="1"/>
</dbReference>
<organism evidence="2 3">
    <name type="scientific">Amphritea balenae</name>
    <dbReference type="NCBI Taxonomy" id="452629"/>
    <lineage>
        <taxon>Bacteria</taxon>
        <taxon>Pseudomonadati</taxon>
        <taxon>Pseudomonadota</taxon>
        <taxon>Gammaproteobacteria</taxon>
        <taxon>Oceanospirillales</taxon>
        <taxon>Oceanospirillaceae</taxon>
        <taxon>Amphritea</taxon>
    </lineage>
</organism>
<dbReference type="InterPro" id="IPR052018">
    <property type="entry name" value="PHP_domain"/>
</dbReference>
<dbReference type="InterPro" id="IPR003141">
    <property type="entry name" value="Pol/His_phosphatase_N"/>
</dbReference>
<dbReference type="EMBL" id="RQXV01000011">
    <property type="protein sequence ID" value="RRC97555.1"/>
    <property type="molecule type" value="Genomic_DNA"/>
</dbReference>
<reference evidence="2 3" key="1">
    <citation type="submission" date="2018-11" db="EMBL/GenBank/DDBJ databases">
        <title>The draft genome sequence of Amphritea balenae JAMM 1525T.</title>
        <authorList>
            <person name="Fang Z."/>
            <person name="Zhang Y."/>
            <person name="Han X."/>
        </authorList>
    </citation>
    <scope>NUCLEOTIDE SEQUENCE [LARGE SCALE GENOMIC DNA]</scope>
    <source>
        <strain evidence="2 3">JAMM 1525</strain>
    </source>
</reference>
<dbReference type="RefSeq" id="WP_124927394.1">
    <property type="nucleotide sequence ID" value="NZ_BMOH01000004.1"/>
</dbReference>
<dbReference type="OrthoDB" id="9804333at2"/>
<protein>
    <submittedName>
        <fullName evidence="2">PHP domain-containing protein</fullName>
    </submittedName>
</protein>
<dbReference type="GO" id="GO:0004534">
    <property type="term" value="F:5'-3' RNA exonuclease activity"/>
    <property type="evidence" value="ECO:0007669"/>
    <property type="project" value="TreeGrafter"/>
</dbReference>
<dbReference type="AlphaFoldDB" id="A0A3P1SLE5"/>
<dbReference type="CDD" id="cd07438">
    <property type="entry name" value="PHP_HisPPase_AMP"/>
    <property type="match status" value="1"/>
</dbReference>
<accession>A0A3P1SLE5</accession>
<sequence length="291" mass="31700">MSQISYKPENGDTLPIADLHFHSSFSDGESTPSELVAMAIEKQIAVLALTDHDTVAGLAEMRLSASGAGIHIVSGTELTCYWGRRSVHVVGLGFDDQDPALVQYMKQLDGLRLYRAELIAQKLIKQGLPDLLARALELANKGQVGRPHFAQALVEAGVVNTEAQAFNRYLGSGKVGDVKVDWPELSEAIAIIKNAGGITVLAHPTKYNLTFTKIRLLVDAFFEQGGDAIEISYPGIESGHILQLDKLAKKHNLMVSAGSDFHKKQFHWTGLGKYPGFSTDNEHVLTRLLLS</sequence>
<evidence type="ECO:0000313" key="3">
    <source>
        <dbReference type="Proteomes" id="UP000267535"/>
    </source>
</evidence>
<dbReference type="SUPFAM" id="SSF89550">
    <property type="entry name" value="PHP domain-like"/>
    <property type="match status" value="1"/>
</dbReference>
<dbReference type="Gene3D" id="3.20.20.140">
    <property type="entry name" value="Metal-dependent hydrolases"/>
    <property type="match status" value="1"/>
</dbReference>
<dbReference type="GO" id="GO:0035312">
    <property type="term" value="F:5'-3' DNA exonuclease activity"/>
    <property type="evidence" value="ECO:0007669"/>
    <property type="project" value="TreeGrafter"/>
</dbReference>
<gene>
    <name evidence="2" type="ORF">EHS89_17110</name>
</gene>
<dbReference type="Pfam" id="PF02811">
    <property type="entry name" value="PHP"/>
    <property type="match status" value="1"/>
</dbReference>
<evidence type="ECO:0000313" key="2">
    <source>
        <dbReference type="EMBL" id="RRC97555.1"/>
    </source>
</evidence>
<comment type="caution">
    <text evidence="2">The sequence shown here is derived from an EMBL/GenBank/DDBJ whole genome shotgun (WGS) entry which is preliminary data.</text>
</comment>
<proteinExistence type="predicted"/>
<evidence type="ECO:0000259" key="1">
    <source>
        <dbReference type="SMART" id="SM00481"/>
    </source>
</evidence>
<dbReference type="Proteomes" id="UP000267535">
    <property type="component" value="Unassembled WGS sequence"/>
</dbReference>
<dbReference type="InterPro" id="IPR016195">
    <property type="entry name" value="Pol/histidinol_Pase-like"/>
</dbReference>
<name>A0A3P1SLE5_9GAMM</name>
<dbReference type="SMART" id="SM00481">
    <property type="entry name" value="POLIIIAc"/>
    <property type="match status" value="1"/>
</dbReference>
<keyword evidence="3" id="KW-1185">Reference proteome</keyword>
<dbReference type="InterPro" id="IPR004013">
    <property type="entry name" value="PHP_dom"/>
</dbReference>
<feature type="domain" description="Polymerase/histidinol phosphatase N-terminal" evidence="1">
    <location>
        <begin position="17"/>
        <end position="82"/>
    </location>
</feature>